<organism evidence="1 2">
    <name type="scientific">Riccia fluitans</name>
    <dbReference type="NCBI Taxonomy" id="41844"/>
    <lineage>
        <taxon>Eukaryota</taxon>
        <taxon>Viridiplantae</taxon>
        <taxon>Streptophyta</taxon>
        <taxon>Embryophyta</taxon>
        <taxon>Marchantiophyta</taxon>
        <taxon>Marchantiopsida</taxon>
        <taxon>Marchantiidae</taxon>
        <taxon>Marchantiales</taxon>
        <taxon>Ricciaceae</taxon>
        <taxon>Riccia</taxon>
    </lineage>
</organism>
<dbReference type="EMBL" id="JBHFFA010000001">
    <property type="protein sequence ID" value="KAL2651464.1"/>
    <property type="molecule type" value="Genomic_DNA"/>
</dbReference>
<sequence length="83" mass="9873">MESFGRGRRYGIGRLQHVVYIRERRVNMSRNLCSQFARYKNYFIGDWEHEKGKRSLKIRFSPAFARLSANVLFKDGDRLCTVI</sequence>
<reference evidence="1 2" key="1">
    <citation type="submission" date="2024-09" db="EMBL/GenBank/DDBJ databases">
        <title>Chromosome-scale assembly of Riccia fluitans.</title>
        <authorList>
            <person name="Paukszto L."/>
            <person name="Sawicki J."/>
            <person name="Karawczyk K."/>
            <person name="Piernik-Szablinska J."/>
            <person name="Szczecinska M."/>
            <person name="Mazdziarz M."/>
        </authorList>
    </citation>
    <scope>NUCLEOTIDE SEQUENCE [LARGE SCALE GENOMIC DNA]</scope>
    <source>
        <strain evidence="1">Rf_01</strain>
        <tissue evidence="1">Aerial parts of the thallus</tissue>
    </source>
</reference>
<evidence type="ECO:0000313" key="2">
    <source>
        <dbReference type="Proteomes" id="UP001605036"/>
    </source>
</evidence>
<keyword evidence="2" id="KW-1185">Reference proteome</keyword>
<accession>A0ABD1ZJ37</accession>
<name>A0ABD1ZJ37_9MARC</name>
<proteinExistence type="predicted"/>
<dbReference type="Proteomes" id="UP001605036">
    <property type="component" value="Unassembled WGS sequence"/>
</dbReference>
<evidence type="ECO:0000313" key="1">
    <source>
        <dbReference type="EMBL" id="KAL2651464.1"/>
    </source>
</evidence>
<dbReference type="AlphaFoldDB" id="A0ABD1ZJ37"/>
<comment type="caution">
    <text evidence="1">The sequence shown here is derived from an EMBL/GenBank/DDBJ whole genome shotgun (WGS) entry which is preliminary data.</text>
</comment>
<gene>
    <name evidence="1" type="ORF">R1flu_019592</name>
</gene>
<protein>
    <submittedName>
        <fullName evidence="1">Uncharacterized protein</fullName>
    </submittedName>
</protein>